<dbReference type="Proteomes" id="UP000026249">
    <property type="component" value="Unassembled WGS sequence"/>
</dbReference>
<name>A0A037ZF54_9RHOB</name>
<organism evidence="2 3">
    <name type="scientific">Actibacterium mucosum KCTC 23349</name>
    <dbReference type="NCBI Taxonomy" id="1454373"/>
    <lineage>
        <taxon>Bacteria</taxon>
        <taxon>Pseudomonadati</taxon>
        <taxon>Pseudomonadota</taxon>
        <taxon>Alphaproteobacteria</taxon>
        <taxon>Rhodobacterales</taxon>
        <taxon>Roseobacteraceae</taxon>
        <taxon>Actibacterium</taxon>
    </lineage>
</organism>
<dbReference type="STRING" id="1454373.ACMU_15250"/>
<dbReference type="InterPro" id="IPR011008">
    <property type="entry name" value="Dimeric_a/b-barrel"/>
</dbReference>
<accession>A0A037ZF54</accession>
<dbReference type="InterPro" id="IPR007138">
    <property type="entry name" value="ABM_dom"/>
</dbReference>
<evidence type="ECO:0000313" key="2">
    <source>
        <dbReference type="EMBL" id="KAJ55110.1"/>
    </source>
</evidence>
<proteinExistence type="predicted"/>
<dbReference type="Gene3D" id="3.30.70.100">
    <property type="match status" value="1"/>
</dbReference>
<reference evidence="2 3" key="1">
    <citation type="submission" date="2014-03" db="EMBL/GenBank/DDBJ databases">
        <title>Draft Genome Sequence of Actibacterium mucosum KCTC 23349, a Marine Alphaproteobacterium with Complex Ionic Requirements Isolated from Mediterranean Seawater at Malvarrosa Beach, Valencia, Spain.</title>
        <authorList>
            <person name="Arahal D.R."/>
            <person name="Shao Z."/>
            <person name="Lai Q."/>
            <person name="Pujalte M.J."/>
        </authorList>
    </citation>
    <scope>NUCLEOTIDE SEQUENCE [LARGE SCALE GENOMIC DNA]</scope>
    <source>
        <strain evidence="2 3">KCTC 23349</strain>
    </source>
</reference>
<dbReference type="RefSeq" id="WP_035260324.1">
    <property type="nucleotide sequence ID" value="NZ_JFKE01000005.1"/>
</dbReference>
<comment type="caution">
    <text evidence="2">The sequence shown here is derived from an EMBL/GenBank/DDBJ whole genome shotgun (WGS) entry which is preliminary data.</text>
</comment>
<sequence length="100" mass="10661">MLVAIVDFQTTADNRAAALALLLDHAQAVRAMPGCRTFRPVADPVDDMLVTVIHEWAAESGFAGYLSSDSFAQLGAALRPMMVAPPSSRRYNAALIEDAA</sequence>
<protein>
    <recommendedName>
        <fullName evidence="1">ABM domain-containing protein</fullName>
    </recommendedName>
</protein>
<dbReference type="EMBL" id="JFKE01000005">
    <property type="protein sequence ID" value="KAJ55110.1"/>
    <property type="molecule type" value="Genomic_DNA"/>
</dbReference>
<evidence type="ECO:0000259" key="1">
    <source>
        <dbReference type="PROSITE" id="PS51725"/>
    </source>
</evidence>
<dbReference type="AlphaFoldDB" id="A0A037ZF54"/>
<keyword evidence="3" id="KW-1185">Reference proteome</keyword>
<dbReference type="Pfam" id="PF03992">
    <property type="entry name" value="ABM"/>
    <property type="match status" value="1"/>
</dbReference>
<gene>
    <name evidence="2" type="ORF">ACMU_15250</name>
</gene>
<dbReference type="PROSITE" id="PS51725">
    <property type="entry name" value="ABM"/>
    <property type="match status" value="1"/>
</dbReference>
<dbReference type="OrthoDB" id="3297102at2"/>
<dbReference type="SUPFAM" id="SSF54909">
    <property type="entry name" value="Dimeric alpha+beta barrel"/>
    <property type="match status" value="1"/>
</dbReference>
<evidence type="ECO:0000313" key="3">
    <source>
        <dbReference type="Proteomes" id="UP000026249"/>
    </source>
</evidence>
<feature type="domain" description="ABM" evidence="1">
    <location>
        <begin position="2"/>
        <end position="91"/>
    </location>
</feature>